<evidence type="ECO:0000259" key="3">
    <source>
        <dbReference type="Pfam" id="PF19081"/>
    </source>
</evidence>
<dbReference type="InterPro" id="IPR001434">
    <property type="entry name" value="OmcB-like_DUF11"/>
</dbReference>
<proteinExistence type="predicted"/>
<dbReference type="RefSeq" id="WP_216714314.1">
    <property type="nucleotide sequence ID" value="NZ_JACVEL010000007.1"/>
</dbReference>
<evidence type="ECO:0000313" key="5">
    <source>
        <dbReference type="Proteomes" id="UP000652681"/>
    </source>
</evidence>
<sequence>MENSILNLNRFRSQVYPVIFYLLIFFSGIFTGHTQLQYATAVLSESHATSSSNSIDANPATYSELEAGTGIIIGIGSYSSHIELQFPAPVPANQTCFVRIETQDNILSSLMGGTLGNLLSSVVGIALTGNQEFSVDVKNGSNVVLSGSSTNPVSFAGERLKVVIDANNHQYLAITPNQQYQSIRITNMTGSLVGLGAKKHMKVWDPYYVIQGSNCDIPKFTSYDAAGITLELLNLGGGVHNLERVIDANLASHSTLSLGVVSVASSITQRVYFEGLSQPTDVFAVRLGIDPALLAITLGQGVRIRTQNGANVVTNVTLQSLLTPADVIALQNNQPVTVYITPNLPVDRVVAELNGILGVTVSQSLDLFEVYKITQPPVLGINSTNVSICEGTAATLSADAINPTDEIRWYTTMNATTPIGITASGAPFTTGILHSDTTFYLASAIPGCPNESLRIPVSVDVIPGPDPSGISVPVLPEYCAVDSVTLGASSTLGTDFQWYLTPTSTTPIVSGQQQGNHTYTLHNDSLSISGLSIADSPFTVYAGVQDTSTGCWSLPGDYIPVTIVIIDELAPTTSQTQQTFCANQQPTVADLQTNGGTINWYDAPTGGNLLTSTDVLQDSTSYYASSVGPLCESSVRLEVFVVVNDEQPPATTDLSQHFCLSDNATVGDLIVTGTNINWYDNNGNSLTTSTLLVDNGIYLATTQGMLCESSDSLMITVSVSDLPSPTGEANQVFCSVDNPTIDDINLNETTVVWYDENGNSIPAGTLLTDNTSYYAALVSPTCESVTQFEVNITFEMVAEPTTQDTVQIFCAPSGGTPAYTVGDIEVNEATVVWYDAPSGGNVIAPATPLVDGMTYYAAQQGTTCESESRLSVTIFIQNLPTPTATDNTQHFCAATPPTVSDLQVNEPDVVWYTMSGTVLTPTTLLENGATYYAVIDNGVCQSSDSLVVVVTIENQYSGQISGQMNDVCFSDTLVYSAPAGMTNYDWDVTGGTIIAGGSTSDNTVTVVWQNTPITTINVSYQSVNGCIIQMQEELTITTKVCSDVTIVKTVNNVNPFIGDQIVFTIVVTNDGQDQFTNVVVDEVIQSGFTYVSHQTTNGTYDLLAGEWTIPLLGANEQAVLTITVTVNPTGNYHNVATITSGVDDDDTGNNGSEVIVEPGCFTVYNEISPNGDGVNDYFYIDCIEKHVSNSVTIYNRYGNIVYATDGYKNDWNGIANVSGTIGKGEPLPAGTYFYLIKVEEEQYESSGWLYIVR</sequence>
<feature type="domain" description="Ig-like" evidence="3">
    <location>
        <begin position="382"/>
        <end position="463"/>
    </location>
</feature>
<organism evidence="4 5">
    <name type="scientific">Taishania pollutisoli</name>
    <dbReference type="NCBI Taxonomy" id="2766479"/>
    <lineage>
        <taxon>Bacteria</taxon>
        <taxon>Pseudomonadati</taxon>
        <taxon>Bacteroidota</taxon>
        <taxon>Flavobacteriia</taxon>
        <taxon>Flavobacteriales</taxon>
        <taxon>Crocinitomicaceae</taxon>
        <taxon>Taishania</taxon>
    </lineage>
</organism>
<evidence type="ECO:0000256" key="1">
    <source>
        <dbReference type="SAM" id="Phobius"/>
    </source>
</evidence>
<name>A0A8J6U042_9FLAO</name>
<feature type="domain" description="DUF11" evidence="2">
    <location>
        <begin position="1043"/>
        <end position="1154"/>
    </location>
</feature>
<dbReference type="Proteomes" id="UP000652681">
    <property type="component" value="Unassembled WGS sequence"/>
</dbReference>
<evidence type="ECO:0000259" key="2">
    <source>
        <dbReference type="Pfam" id="PF01345"/>
    </source>
</evidence>
<dbReference type="AlphaFoldDB" id="A0A8J6U042"/>
<dbReference type="InterPro" id="IPR044023">
    <property type="entry name" value="Ig_7"/>
</dbReference>
<dbReference type="EMBL" id="JACVEL010000007">
    <property type="protein sequence ID" value="MBC9812998.1"/>
    <property type="molecule type" value="Genomic_DNA"/>
</dbReference>
<keyword evidence="1" id="KW-0812">Transmembrane</keyword>
<protein>
    <submittedName>
        <fullName evidence="4">Gliding motility-associated C-terminal domain-containing protein</fullName>
    </submittedName>
</protein>
<comment type="caution">
    <text evidence="4">The sequence shown here is derived from an EMBL/GenBank/DDBJ whole genome shotgun (WGS) entry which is preliminary data.</text>
</comment>
<reference evidence="4" key="1">
    <citation type="submission" date="2020-09" db="EMBL/GenBank/DDBJ databases">
        <title>Taishania pollutisoli gen. nov., sp. nov., Isolated from Tetrabromobisphenol A-Contaminated Soil.</title>
        <authorList>
            <person name="Chen Q."/>
        </authorList>
    </citation>
    <scope>NUCLEOTIDE SEQUENCE</scope>
    <source>
        <strain evidence="4">CZZ-1</strain>
    </source>
</reference>
<dbReference type="Pfam" id="PF01345">
    <property type="entry name" value="DUF11"/>
    <property type="match status" value="1"/>
</dbReference>
<gene>
    <name evidence="4" type="ORF">H9Y05_11015</name>
</gene>
<dbReference type="NCBIfam" id="TIGR04131">
    <property type="entry name" value="Bac_Flav_CTERM"/>
    <property type="match status" value="1"/>
</dbReference>
<feature type="transmembrane region" description="Helical" evidence="1">
    <location>
        <begin position="15"/>
        <end position="33"/>
    </location>
</feature>
<dbReference type="InterPro" id="IPR047589">
    <property type="entry name" value="DUF11_rpt"/>
</dbReference>
<accession>A0A8J6U042</accession>
<dbReference type="Pfam" id="PF19081">
    <property type="entry name" value="Ig_7"/>
    <property type="match status" value="2"/>
</dbReference>
<dbReference type="InterPro" id="IPR026341">
    <property type="entry name" value="T9SS_type_B"/>
</dbReference>
<keyword evidence="1" id="KW-1133">Transmembrane helix</keyword>
<keyword evidence="1" id="KW-0472">Membrane</keyword>
<dbReference type="Pfam" id="PF13585">
    <property type="entry name" value="CHU_C"/>
    <property type="match status" value="1"/>
</dbReference>
<keyword evidence="5" id="KW-1185">Reference proteome</keyword>
<dbReference type="NCBIfam" id="TIGR01451">
    <property type="entry name" value="B_ant_repeat"/>
    <property type="match status" value="1"/>
</dbReference>
<evidence type="ECO:0000313" key="4">
    <source>
        <dbReference type="EMBL" id="MBC9812998.1"/>
    </source>
</evidence>
<feature type="domain" description="Ig-like" evidence="3">
    <location>
        <begin position="570"/>
        <end position="644"/>
    </location>
</feature>